<comment type="caution">
    <text evidence="2">The sequence shown here is derived from an EMBL/GenBank/DDBJ whole genome shotgun (WGS) entry which is preliminary data.</text>
</comment>
<dbReference type="EMBL" id="JAHESC010000028">
    <property type="protein sequence ID" value="MBT1688604.1"/>
    <property type="molecule type" value="Genomic_DNA"/>
</dbReference>
<evidence type="ECO:0000313" key="3">
    <source>
        <dbReference type="Proteomes" id="UP001319180"/>
    </source>
</evidence>
<gene>
    <name evidence="2" type="ORF">KK078_18685</name>
</gene>
<name>A0AAP2DB11_9BACT</name>
<feature type="transmembrane region" description="Helical" evidence="1">
    <location>
        <begin position="6"/>
        <end position="25"/>
    </location>
</feature>
<protein>
    <submittedName>
        <fullName evidence="2">DUF748 domain-containing protein</fullName>
    </submittedName>
</protein>
<evidence type="ECO:0000256" key="1">
    <source>
        <dbReference type="SAM" id="Phobius"/>
    </source>
</evidence>
<evidence type="ECO:0000313" key="2">
    <source>
        <dbReference type="EMBL" id="MBT1688604.1"/>
    </source>
</evidence>
<keyword evidence="1" id="KW-0472">Membrane</keyword>
<dbReference type="RefSeq" id="WP_254091828.1">
    <property type="nucleotide sequence ID" value="NZ_JAHESC010000028.1"/>
</dbReference>
<keyword evidence="1" id="KW-0812">Transmembrane</keyword>
<keyword evidence="1" id="KW-1133">Transmembrane helix</keyword>
<keyword evidence="3" id="KW-1185">Reference proteome</keyword>
<organism evidence="2 3">
    <name type="scientific">Dawidia soli</name>
    <dbReference type="NCBI Taxonomy" id="2782352"/>
    <lineage>
        <taxon>Bacteria</taxon>
        <taxon>Pseudomonadati</taxon>
        <taxon>Bacteroidota</taxon>
        <taxon>Cytophagia</taxon>
        <taxon>Cytophagales</taxon>
        <taxon>Chryseotaleaceae</taxon>
        <taxon>Dawidia</taxon>
    </lineage>
</organism>
<sequence>MVWALFITAFIALIVAVIVLLPVFVRRRFNRMLESQDDFTGRVARVRINLFASRVNVYDVRVDSRHAPAGQVPVVFIPHISIIFRWAALFRHMQDLTIRVNEPRVRMVVQDKDIDAPPEPQKEPANLKVLLGKLPAFRADIDVRDGYFQYIGPVADVRADIPITALYLSIHDLTNRAIAKHISPVDATATVFEGHAVLRANLMPLADTLTFAVTLELQGVNLVLLNNFLRRYARVDVSKGRLDVYAELGVARNAFKGYIKPILKDLDFLGASGGRGGLLQKMWERGVALALKLLKNHRKGEIATKIPFQGTLDNPNVSVGAALLGIFKNAFIRSVKPSLDNVISVRTLWKSARAVTSDLLDGFVQRRKSA</sequence>
<proteinExistence type="predicted"/>
<dbReference type="InterPro" id="IPR008023">
    <property type="entry name" value="DUF748"/>
</dbReference>
<dbReference type="Proteomes" id="UP001319180">
    <property type="component" value="Unassembled WGS sequence"/>
</dbReference>
<dbReference type="AlphaFoldDB" id="A0AAP2DB11"/>
<dbReference type="Pfam" id="PF05359">
    <property type="entry name" value="DUF748"/>
    <property type="match status" value="1"/>
</dbReference>
<accession>A0AAP2DB11</accession>
<reference evidence="2 3" key="1">
    <citation type="submission" date="2021-05" db="EMBL/GenBank/DDBJ databases">
        <title>A Polyphasic approach of four new species of the genus Ohtaekwangia: Ohtaekwangia histidinii sp. nov., Ohtaekwangia cretensis sp. nov., Ohtaekwangia indiensis sp. nov., Ohtaekwangia reichenbachii sp. nov. from diverse environment.</title>
        <authorList>
            <person name="Octaviana S."/>
        </authorList>
    </citation>
    <scope>NUCLEOTIDE SEQUENCE [LARGE SCALE GENOMIC DNA]</scope>
    <source>
        <strain evidence="2 3">PWU37</strain>
    </source>
</reference>